<organism evidence="3">
    <name type="scientific">marine metagenome</name>
    <dbReference type="NCBI Taxonomy" id="408172"/>
    <lineage>
        <taxon>unclassified sequences</taxon>
        <taxon>metagenomes</taxon>
        <taxon>ecological metagenomes</taxon>
    </lineage>
</organism>
<dbReference type="Gene3D" id="3.30.1360.120">
    <property type="entry name" value="Probable tRNA modification gtpase trme, domain 1"/>
    <property type="match status" value="1"/>
</dbReference>
<feature type="domain" description="GCVT N-terminal" evidence="1">
    <location>
        <begin position="13"/>
        <end position="263"/>
    </location>
</feature>
<dbReference type="Pfam" id="PF01571">
    <property type="entry name" value="GCV_T"/>
    <property type="match status" value="1"/>
</dbReference>
<dbReference type="Pfam" id="PF08669">
    <property type="entry name" value="GCV_T_C"/>
    <property type="match status" value="1"/>
</dbReference>
<reference evidence="3" key="1">
    <citation type="submission" date="2018-05" db="EMBL/GenBank/DDBJ databases">
        <authorList>
            <person name="Lanie J.A."/>
            <person name="Ng W.-L."/>
            <person name="Kazmierczak K.M."/>
            <person name="Andrzejewski T.M."/>
            <person name="Davidsen T.M."/>
            <person name="Wayne K.J."/>
            <person name="Tettelin H."/>
            <person name="Glass J.I."/>
            <person name="Rusch D."/>
            <person name="Podicherti R."/>
            <person name="Tsui H.-C.T."/>
            <person name="Winkler M.E."/>
        </authorList>
    </citation>
    <scope>NUCLEOTIDE SEQUENCE</scope>
</reference>
<dbReference type="PIRSF" id="PIRSF006487">
    <property type="entry name" value="GcvT"/>
    <property type="match status" value="1"/>
</dbReference>
<dbReference type="InterPro" id="IPR028896">
    <property type="entry name" value="GcvT/YgfZ/DmdA"/>
</dbReference>
<evidence type="ECO:0000313" key="3">
    <source>
        <dbReference type="EMBL" id="SVB55398.1"/>
    </source>
</evidence>
<dbReference type="EMBL" id="UINC01046860">
    <property type="protein sequence ID" value="SVB55398.1"/>
    <property type="molecule type" value="Genomic_DNA"/>
</dbReference>
<dbReference type="InterPro" id="IPR013977">
    <property type="entry name" value="GcvT_C"/>
</dbReference>
<gene>
    <name evidence="3" type="ORF">METZ01_LOCUS208252</name>
</gene>
<evidence type="ECO:0000259" key="2">
    <source>
        <dbReference type="Pfam" id="PF08669"/>
    </source>
</evidence>
<dbReference type="PANTHER" id="PTHR43757:SF2">
    <property type="entry name" value="AMINOMETHYLTRANSFERASE, MITOCHONDRIAL"/>
    <property type="match status" value="1"/>
</dbReference>
<name>A0A382EXI6_9ZZZZ</name>
<dbReference type="InterPro" id="IPR006222">
    <property type="entry name" value="GCVT_N"/>
</dbReference>
<dbReference type="InterPro" id="IPR029043">
    <property type="entry name" value="GcvT/YgfZ_C"/>
</dbReference>
<protein>
    <recommendedName>
        <fullName evidence="4">Aminomethyltransferase</fullName>
    </recommendedName>
</protein>
<dbReference type="SUPFAM" id="SSF101790">
    <property type="entry name" value="Aminomethyltransferase beta-barrel domain"/>
    <property type="match status" value="1"/>
</dbReference>
<dbReference type="AlphaFoldDB" id="A0A382EXI6"/>
<evidence type="ECO:0008006" key="4">
    <source>
        <dbReference type="Google" id="ProtNLM"/>
    </source>
</evidence>
<dbReference type="PANTHER" id="PTHR43757">
    <property type="entry name" value="AMINOMETHYLTRANSFERASE"/>
    <property type="match status" value="1"/>
</dbReference>
<feature type="domain" description="Aminomethyltransferase C-terminal" evidence="2">
    <location>
        <begin position="284"/>
        <end position="359"/>
    </location>
</feature>
<sequence length="367" mass="40720">MTEENTRTSALAEKHKILGSGLEDWNGMGTAWTYNTDPDKEHDAIRESAGMIDMSGLKKIRISGKDALDVLNYSFSRELSDLQVGNSSYGIVLNDKGLVADDAIVYVNENEFIFVHGSGESMELIQESAQGKDVSVHFDDNLHDISLQGPKAQEILNNNTPIDLEALKYFNHTETELFGRACMLSRTGYSGEKGYELFVLGKDAPSIWDSLLEEGSQLGIMPASFTALDKARIEAGLLFYGYDMTNEHSPWEVNLQWTMSKNKTGYRGYDSAMNIKDKASFKNVGFTINHNEALAGGEEIFVNNEKVGIINSPCFSNRMNKSLALGHINLENAKPDTKVTVKSNDKEIEAILCDIPFYDPSKTKTHS</sequence>
<accession>A0A382EXI6</accession>
<dbReference type="SUPFAM" id="SSF103025">
    <property type="entry name" value="Folate-binding domain"/>
    <property type="match status" value="1"/>
</dbReference>
<dbReference type="InterPro" id="IPR027266">
    <property type="entry name" value="TrmE/GcvT-like"/>
</dbReference>
<evidence type="ECO:0000259" key="1">
    <source>
        <dbReference type="Pfam" id="PF01571"/>
    </source>
</evidence>
<proteinExistence type="predicted"/>